<comment type="subcellular location">
    <subcellularLocation>
        <location evidence="1 7">Cell membrane</location>
        <topology evidence="1 7">Multi-pass membrane protein</topology>
    </subcellularLocation>
</comment>
<feature type="domain" description="ABC transmembrane type-1" evidence="8">
    <location>
        <begin position="25"/>
        <end position="217"/>
    </location>
</feature>
<dbReference type="CDD" id="cd06261">
    <property type="entry name" value="TM_PBP2"/>
    <property type="match status" value="1"/>
</dbReference>
<keyword evidence="10" id="KW-1185">Reference proteome</keyword>
<comment type="caution">
    <text evidence="9">The sequence shown here is derived from an EMBL/GenBank/DDBJ whole genome shotgun (WGS) entry which is preliminary data.</text>
</comment>
<feature type="transmembrane region" description="Helical" evidence="7">
    <location>
        <begin position="199"/>
        <end position="219"/>
    </location>
</feature>
<dbReference type="NCBIfam" id="NF008049">
    <property type="entry name" value="PRK10782.1"/>
    <property type="match status" value="1"/>
</dbReference>
<organism evidence="9 10">
    <name type="scientific">Paenibacillus gansuensis</name>
    <dbReference type="NCBI Taxonomy" id="306542"/>
    <lineage>
        <taxon>Bacteria</taxon>
        <taxon>Bacillati</taxon>
        <taxon>Bacillota</taxon>
        <taxon>Bacilli</taxon>
        <taxon>Bacillales</taxon>
        <taxon>Paenibacillaceae</taxon>
        <taxon>Paenibacillus</taxon>
    </lineage>
</organism>
<name>A0ABW5PH48_9BACL</name>
<dbReference type="PANTHER" id="PTHR30450:SF1">
    <property type="entry name" value="D-METHIONINE TRANSPORT SYSTEM PERMEASE PROTEIN METI-RELATED"/>
    <property type="match status" value="1"/>
</dbReference>
<evidence type="ECO:0000313" key="9">
    <source>
        <dbReference type="EMBL" id="MFD2613834.1"/>
    </source>
</evidence>
<evidence type="ECO:0000256" key="2">
    <source>
        <dbReference type="ARBA" id="ARBA00022448"/>
    </source>
</evidence>
<reference evidence="10" key="1">
    <citation type="journal article" date="2019" name="Int. J. Syst. Evol. Microbiol.">
        <title>The Global Catalogue of Microorganisms (GCM) 10K type strain sequencing project: providing services to taxonomists for standard genome sequencing and annotation.</title>
        <authorList>
            <consortium name="The Broad Institute Genomics Platform"/>
            <consortium name="The Broad Institute Genome Sequencing Center for Infectious Disease"/>
            <person name="Wu L."/>
            <person name="Ma J."/>
        </authorList>
    </citation>
    <scope>NUCLEOTIDE SEQUENCE [LARGE SCALE GENOMIC DNA]</scope>
    <source>
        <strain evidence="10">KCTC 3950</strain>
    </source>
</reference>
<comment type="similarity">
    <text evidence="7">Belongs to the binding-protein-dependent transport system permease family.</text>
</comment>
<feature type="transmembrane region" description="Helical" evidence="7">
    <location>
        <begin position="93"/>
        <end position="117"/>
    </location>
</feature>
<feature type="transmembrane region" description="Helical" evidence="7">
    <location>
        <begin position="156"/>
        <end position="179"/>
    </location>
</feature>
<proteinExistence type="inferred from homology"/>
<evidence type="ECO:0000259" key="8">
    <source>
        <dbReference type="PROSITE" id="PS50928"/>
    </source>
</evidence>
<dbReference type="InterPro" id="IPR051322">
    <property type="entry name" value="AA_ABC_Transporter_Permease"/>
</dbReference>
<sequence>MAVETKGFWDIDFSTVDWADIWQATEDTLAMLGFSALFTIIVGLPLGVMLFLVSRGQMLSNRPLYWGLSLIINVLRSIPFVILMILFMPFTKWIMNTSIGVEGSIPPLVIGAVPFFARLVEVSLREVDRGVIEAAQAMGASHWEIVRRVLLPESRAGLMAGATITTVTLVSYTAMAGLIGGGGLGDMAIRYGYQRFDTAVMLITVFILIVLVALLQAAGDRLVIRYSRK</sequence>
<dbReference type="InterPro" id="IPR035906">
    <property type="entry name" value="MetI-like_sf"/>
</dbReference>
<feature type="transmembrane region" description="Helical" evidence="7">
    <location>
        <begin position="64"/>
        <end position="87"/>
    </location>
</feature>
<evidence type="ECO:0000256" key="5">
    <source>
        <dbReference type="ARBA" id="ARBA00022989"/>
    </source>
</evidence>
<evidence type="ECO:0000256" key="4">
    <source>
        <dbReference type="ARBA" id="ARBA00022692"/>
    </source>
</evidence>
<keyword evidence="2 7" id="KW-0813">Transport</keyword>
<evidence type="ECO:0000256" key="1">
    <source>
        <dbReference type="ARBA" id="ARBA00004651"/>
    </source>
</evidence>
<evidence type="ECO:0000256" key="3">
    <source>
        <dbReference type="ARBA" id="ARBA00022475"/>
    </source>
</evidence>
<evidence type="ECO:0000256" key="7">
    <source>
        <dbReference type="RuleBase" id="RU363032"/>
    </source>
</evidence>
<dbReference type="Pfam" id="PF00528">
    <property type="entry name" value="BPD_transp_1"/>
    <property type="match status" value="1"/>
</dbReference>
<dbReference type="InterPro" id="IPR000515">
    <property type="entry name" value="MetI-like"/>
</dbReference>
<dbReference type="Proteomes" id="UP001597541">
    <property type="component" value="Unassembled WGS sequence"/>
</dbReference>
<accession>A0ABW5PH48</accession>
<keyword evidence="4 7" id="KW-0812">Transmembrane</keyword>
<evidence type="ECO:0000313" key="10">
    <source>
        <dbReference type="Proteomes" id="UP001597541"/>
    </source>
</evidence>
<keyword evidence="5 7" id="KW-1133">Transmembrane helix</keyword>
<feature type="transmembrane region" description="Helical" evidence="7">
    <location>
        <begin position="29"/>
        <end position="52"/>
    </location>
</feature>
<protein>
    <submittedName>
        <fullName evidence="9">Methionine ABC transporter permease</fullName>
    </submittedName>
</protein>
<dbReference type="PROSITE" id="PS50928">
    <property type="entry name" value="ABC_TM1"/>
    <property type="match status" value="1"/>
</dbReference>
<dbReference type="PANTHER" id="PTHR30450">
    <property type="entry name" value="ABC TRANSPORTER PERMEASE"/>
    <property type="match status" value="1"/>
</dbReference>
<dbReference type="SUPFAM" id="SSF161098">
    <property type="entry name" value="MetI-like"/>
    <property type="match status" value="1"/>
</dbReference>
<gene>
    <name evidence="9" type="ORF">ACFSUF_15565</name>
</gene>
<dbReference type="Gene3D" id="1.10.3720.10">
    <property type="entry name" value="MetI-like"/>
    <property type="match status" value="1"/>
</dbReference>
<keyword evidence="6 7" id="KW-0472">Membrane</keyword>
<evidence type="ECO:0000256" key="6">
    <source>
        <dbReference type="ARBA" id="ARBA00023136"/>
    </source>
</evidence>
<dbReference type="RefSeq" id="WP_377604457.1">
    <property type="nucleotide sequence ID" value="NZ_JBHUME010000009.1"/>
</dbReference>
<keyword evidence="3" id="KW-1003">Cell membrane</keyword>
<dbReference type="EMBL" id="JBHUME010000009">
    <property type="protein sequence ID" value="MFD2613834.1"/>
    <property type="molecule type" value="Genomic_DNA"/>
</dbReference>